<dbReference type="Gene3D" id="2.60.40.1120">
    <property type="entry name" value="Carboxypeptidase-like, regulatory domain"/>
    <property type="match status" value="1"/>
</dbReference>
<sequence length="831" mass="95708">MKKSLLTTLLLLNCFWIVAQTISGKITNQSGESLADVNIYIEGSYTGTTSNTEGIYELKLKEVDTEFTLVFQYLGFKTEKIEVKDADKNQQLDLVLIEEVTSLDNVVVYADENPALKIIEQAIDHRKENKSKIDAFVADFYSRSLWRAENIPEKILGVEVGDFDGTLDSTRSGIIYLSETVSKIYYKSPDQFREEITASKVSGNDNGFSWNNAEDFNVSFYNNTISFNIEMISPIADYAFNYYDYKLDGIFYDSNGFLINKVEVIPKRKKDKVFSGYIYIVEDTWEIYGVDLSTTGEATQIPPLESVQFQQEFTYDAEQEIWLSLSKGFNFTWKILGMSGNGKFLGFYKNYELTPAKEKLQFTNEIVFYERDANKRDSIFWEGIRPVPLTKVEQNDYLKKDSIQQLRKSKSYLDSVDQVRNKFKILSPITGYTWQNSYKNRSFSYTGFSPTSLNYNNVQGWNINTSFTYLQKDEDNSYKQFWDISAKLNYGFSEEKLRGSLNYRHKFNNFKDTYLGISVGSEAQQINSTEPISPLINTIAATFYERSFLKLYERNYAEAIFADEIVNGFRAYASFAFEDRNALKNSTNSQIWVNNPDGFTSNHPLFSEQLGETLFKNHQIFKARIGATFRFGQKYINRPDGKFNMNNPAYPNISFVYEKGFGSSVSDYNFDMIRTQIKQDVNLANLGSFNYAVNAGWINNNSKQMSFLDYKHFNGNQTFVESASSYVGRFLLLDYYAFSTQHSYAEIHAEHQFKGLILNRIPLLNQLNYNLVLGGRALLTKERNPYFEANIGLENLGFGKFRFFRLDYVQSFHNGNSTGGVMLGLQFLNLL</sequence>
<dbReference type="SUPFAM" id="SSF49464">
    <property type="entry name" value="Carboxypeptidase regulatory domain-like"/>
    <property type="match status" value="1"/>
</dbReference>
<keyword evidence="1" id="KW-0732">Signal</keyword>
<dbReference type="RefSeq" id="WP_188406625.1">
    <property type="nucleotide sequence ID" value="NZ_BMGL01000010.1"/>
</dbReference>
<evidence type="ECO:0000256" key="1">
    <source>
        <dbReference type="SAM" id="SignalP"/>
    </source>
</evidence>
<proteinExistence type="predicted"/>
<evidence type="ECO:0000313" key="2">
    <source>
        <dbReference type="EMBL" id="GGE18131.1"/>
    </source>
</evidence>
<gene>
    <name evidence="2" type="ORF">GCM10010831_19170</name>
</gene>
<protein>
    <submittedName>
        <fullName evidence="2">Membrane protein</fullName>
    </submittedName>
</protein>
<accession>A0A916ZXN2</accession>
<name>A0A916ZXN2_9FLAO</name>
<dbReference type="Pfam" id="PF18939">
    <property type="entry name" value="DUF5686"/>
    <property type="match status" value="1"/>
</dbReference>
<dbReference type="InterPro" id="IPR043741">
    <property type="entry name" value="DUF5686"/>
</dbReference>
<evidence type="ECO:0000313" key="3">
    <source>
        <dbReference type="Proteomes" id="UP000599688"/>
    </source>
</evidence>
<dbReference type="EMBL" id="BMGL01000010">
    <property type="protein sequence ID" value="GGE18131.1"/>
    <property type="molecule type" value="Genomic_DNA"/>
</dbReference>
<dbReference type="AlphaFoldDB" id="A0A916ZXN2"/>
<comment type="caution">
    <text evidence="2">The sequence shown here is derived from an EMBL/GenBank/DDBJ whole genome shotgun (WGS) entry which is preliminary data.</text>
</comment>
<keyword evidence="3" id="KW-1185">Reference proteome</keyword>
<organism evidence="2 3">
    <name type="scientific">Psychroflexus salis</name>
    <dbReference type="NCBI Taxonomy" id="1526574"/>
    <lineage>
        <taxon>Bacteria</taxon>
        <taxon>Pseudomonadati</taxon>
        <taxon>Bacteroidota</taxon>
        <taxon>Flavobacteriia</taxon>
        <taxon>Flavobacteriales</taxon>
        <taxon>Flavobacteriaceae</taxon>
        <taxon>Psychroflexus</taxon>
    </lineage>
</organism>
<feature type="chain" id="PRO_5037595445" evidence="1">
    <location>
        <begin position="20"/>
        <end position="831"/>
    </location>
</feature>
<reference evidence="2 3" key="1">
    <citation type="journal article" date="2014" name="Int. J. Syst. Evol. Microbiol.">
        <title>Complete genome sequence of Corynebacterium casei LMG S-19264T (=DSM 44701T), isolated from a smear-ripened cheese.</title>
        <authorList>
            <consortium name="US DOE Joint Genome Institute (JGI-PGF)"/>
            <person name="Walter F."/>
            <person name="Albersmeier A."/>
            <person name="Kalinowski J."/>
            <person name="Ruckert C."/>
        </authorList>
    </citation>
    <scope>NUCLEOTIDE SEQUENCE [LARGE SCALE GENOMIC DNA]</scope>
    <source>
        <strain evidence="2 3">CGMCC 1.12925</strain>
    </source>
</reference>
<dbReference type="InterPro" id="IPR008969">
    <property type="entry name" value="CarboxyPept-like_regulatory"/>
</dbReference>
<dbReference type="Proteomes" id="UP000599688">
    <property type="component" value="Unassembled WGS sequence"/>
</dbReference>
<dbReference type="Pfam" id="PF13715">
    <property type="entry name" value="CarbopepD_reg_2"/>
    <property type="match status" value="1"/>
</dbReference>
<feature type="signal peptide" evidence="1">
    <location>
        <begin position="1"/>
        <end position="19"/>
    </location>
</feature>